<reference evidence="1" key="1">
    <citation type="submission" date="2021-01" db="EMBL/GenBank/DDBJ databases">
        <title>Whole genome shotgun sequence of Planosporangium mesophilum NBRC 109066.</title>
        <authorList>
            <person name="Komaki H."/>
            <person name="Tamura T."/>
        </authorList>
    </citation>
    <scope>NUCLEOTIDE SEQUENCE</scope>
    <source>
        <strain evidence="1">NBRC 109066</strain>
    </source>
</reference>
<dbReference type="RefSeq" id="WP_168114118.1">
    <property type="nucleotide sequence ID" value="NZ_BOON01000018.1"/>
</dbReference>
<organism evidence="1 2">
    <name type="scientific">Planosporangium mesophilum</name>
    <dbReference type="NCBI Taxonomy" id="689768"/>
    <lineage>
        <taxon>Bacteria</taxon>
        <taxon>Bacillati</taxon>
        <taxon>Actinomycetota</taxon>
        <taxon>Actinomycetes</taxon>
        <taxon>Micromonosporales</taxon>
        <taxon>Micromonosporaceae</taxon>
        <taxon>Planosporangium</taxon>
    </lineage>
</organism>
<protein>
    <submittedName>
        <fullName evidence="1">Uncharacterized protein</fullName>
    </submittedName>
</protein>
<gene>
    <name evidence="1" type="ORF">Pme01_19760</name>
</gene>
<name>A0A8J3TCL7_9ACTN</name>
<evidence type="ECO:0000313" key="2">
    <source>
        <dbReference type="Proteomes" id="UP000599074"/>
    </source>
</evidence>
<dbReference type="AlphaFoldDB" id="A0A8J3TCL7"/>
<sequence>MGYVLTAALGMLLGFLSGLLSFKVKSGWCPDCGMIKSCPGCAGWVDPRTTDERPGATTADNRPGRARAVRCQLDRGTG</sequence>
<dbReference type="EMBL" id="BOON01000018">
    <property type="protein sequence ID" value="GII22379.1"/>
    <property type="molecule type" value="Genomic_DNA"/>
</dbReference>
<proteinExistence type="predicted"/>
<evidence type="ECO:0000313" key="1">
    <source>
        <dbReference type="EMBL" id="GII22379.1"/>
    </source>
</evidence>
<accession>A0A8J3TCL7</accession>
<dbReference type="Proteomes" id="UP000599074">
    <property type="component" value="Unassembled WGS sequence"/>
</dbReference>
<keyword evidence="2" id="KW-1185">Reference proteome</keyword>
<comment type="caution">
    <text evidence="1">The sequence shown here is derived from an EMBL/GenBank/DDBJ whole genome shotgun (WGS) entry which is preliminary data.</text>
</comment>